<dbReference type="CDD" id="cd11731">
    <property type="entry name" value="Lin1944_like_SDR_c"/>
    <property type="match status" value="1"/>
</dbReference>
<dbReference type="PANTHER" id="PTHR43477">
    <property type="entry name" value="DIHYDROANTICAPSIN 7-DEHYDROGENASE"/>
    <property type="match status" value="1"/>
</dbReference>
<reference evidence="3 4" key="1">
    <citation type="submission" date="2019-11" db="EMBL/GenBank/DDBJ databases">
        <title>Type strains purchased from KCTC, JCM and DSMZ.</title>
        <authorList>
            <person name="Lu H."/>
        </authorList>
    </citation>
    <scope>NUCLEOTIDE SEQUENCE [LARGE SCALE GENOMIC DNA]</scope>
    <source>
        <strain evidence="3 4">KCTC 42409</strain>
    </source>
</reference>
<dbReference type="PRINTS" id="PR00081">
    <property type="entry name" value="GDHRDH"/>
</dbReference>
<dbReference type="NCBIfam" id="NF005754">
    <property type="entry name" value="PRK07578.1"/>
    <property type="match status" value="1"/>
</dbReference>
<protein>
    <submittedName>
        <fullName evidence="3">Short chain dehydrogenase</fullName>
    </submittedName>
</protein>
<keyword evidence="2" id="KW-0560">Oxidoreductase</keyword>
<dbReference type="InterPro" id="IPR051122">
    <property type="entry name" value="SDR_DHRS6-like"/>
</dbReference>
<name>A0A6L6PVD4_9BURK</name>
<evidence type="ECO:0000256" key="2">
    <source>
        <dbReference type="ARBA" id="ARBA00023002"/>
    </source>
</evidence>
<dbReference type="GO" id="GO:0016491">
    <property type="term" value="F:oxidoreductase activity"/>
    <property type="evidence" value="ECO:0007669"/>
    <property type="project" value="UniProtKB-KW"/>
</dbReference>
<evidence type="ECO:0000256" key="1">
    <source>
        <dbReference type="ARBA" id="ARBA00006484"/>
    </source>
</evidence>
<keyword evidence="4" id="KW-1185">Reference proteome</keyword>
<dbReference type="AlphaFoldDB" id="A0A6L6PVD4"/>
<evidence type="ECO:0000313" key="3">
    <source>
        <dbReference type="EMBL" id="MTW00612.1"/>
    </source>
</evidence>
<evidence type="ECO:0000313" key="4">
    <source>
        <dbReference type="Proteomes" id="UP000484015"/>
    </source>
</evidence>
<dbReference type="InterPro" id="IPR036291">
    <property type="entry name" value="NAD(P)-bd_dom_sf"/>
</dbReference>
<comment type="similarity">
    <text evidence="1">Belongs to the short-chain dehydrogenases/reductases (SDR) family.</text>
</comment>
<dbReference type="EMBL" id="WNLA01000001">
    <property type="protein sequence ID" value="MTW00612.1"/>
    <property type="molecule type" value="Genomic_DNA"/>
</dbReference>
<gene>
    <name evidence="3" type="ORF">GM668_00780</name>
</gene>
<dbReference type="Gene3D" id="3.40.50.720">
    <property type="entry name" value="NAD(P)-binding Rossmann-like Domain"/>
    <property type="match status" value="1"/>
</dbReference>
<proteinExistence type="inferred from homology"/>
<dbReference type="Proteomes" id="UP000484015">
    <property type="component" value="Unassembled WGS sequence"/>
</dbReference>
<comment type="caution">
    <text evidence="3">The sequence shown here is derived from an EMBL/GenBank/DDBJ whole genome shotgun (WGS) entry which is preliminary data.</text>
</comment>
<dbReference type="SUPFAM" id="SSF51735">
    <property type="entry name" value="NAD(P)-binding Rossmann-fold domains"/>
    <property type="match status" value="1"/>
</dbReference>
<organism evidence="3 4">
    <name type="scientific">Pseudoduganella ginsengisoli</name>
    <dbReference type="NCBI Taxonomy" id="1462440"/>
    <lineage>
        <taxon>Bacteria</taxon>
        <taxon>Pseudomonadati</taxon>
        <taxon>Pseudomonadota</taxon>
        <taxon>Betaproteobacteria</taxon>
        <taxon>Burkholderiales</taxon>
        <taxon>Oxalobacteraceae</taxon>
        <taxon>Telluria group</taxon>
        <taxon>Pseudoduganella</taxon>
    </lineage>
</organism>
<dbReference type="OrthoDB" id="9787486at2"/>
<sequence length="200" mass="20861">MKKVIVIGATGTIGKAVVEELGKRNEIITVGATSGQYQADISDINQVRALFDKVGKVDAVVVTAGALAFAPLAEFTPEQMQVGLNSKLMGQVNVALVAQHALKDGGSITLTSGSVSELTIRNGASASMVNSALDGFARGAAIELQRGIRINVVSPTLLTESLEAYGAYFIGFETVPAARVALAYSRSVEGAQTGQTYKVW</sequence>
<dbReference type="RefSeq" id="WP_155437033.1">
    <property type="nucleotide sequence ID" value="NZ_WNLA01000001.1"/>
</dbReference>
<accession>A0A6L6PVD4</accession>
<dbReference type="Pfam" id="PF13561">
    <property type="entry name" value="adh_short_C2"/>
    <property type="match status" value="1"/>
</dbReference>
<dbReference type="InterPro" id="IPR002347">
    <property type="entry name" value="SDR_fam"/>
</dbReference>
<dbReference type="PANTHER" id="PTHR43477:SF1">
    <property type="entry name" value="DIHYDROANTICAPSIN 7-DEHYDROGENASE"/>
    <property type="match status" value="1"/>
</dbReference>